<dbReference type="OMA" id="SERMNID"/>
<comment type="subcellular location">
    <subcellularLocation>
        <location evidence="1">Secreted</location>
    </subcellularLocation>
</comment>
<evidence type="ECO:0000256" key="1">
    <source>
        <dbReference type="ARBA" id="ARBA00004613"/>
    </source>
</evidence>
<proteinExistence type="inferred from homology"/>
<dbReference type="Pfam" id="PF00019">
    <property type="entry name" value="TGF_beta"/>
    <property type="match status" value="1"/>
</dbReference>
<organism evidence="9 10">
    <name type="scientific">Pocillopora damicornis</name>
    <name type="common">Cauliflower coral</name>
    <name type="synonym">Millepora damicornis</name>
    <dbReference type="NCBI Taxonomy" id="46731"/>
    <lineage>
        <taxon>Eukaryota</taxon>
        <taxon>Metazoa</taxon>
        <taxon>Cnidaria</taxon>
        <taxon>Anthozoa</taxon>
        <taxon>Hexacorallia</taxon>
        <taxon>Scleractinia</taxon>
        <taxon>Astrocoeniina</taxon>
        <taxon>Pocilloporidae</taxon>
        <taxon>Pocillopora</taxon>
    </lineage>
</organism>
<comment type="caution">
    <text evidence="9">The sequence shown here is derived from an EMBL/GenBank/DDBJ whole genome shotgun (WGS) entry which is preliminary data.</text>
</comment>
<evidence type="ECO:0000256" key="4">
    <source>
        <dbReference type="ARBA" id="ARBA00023030"/>
    </source>
</evidence>
<dbReference type="STRING" id="46731.A0A3M6TTS6"/>
<evidence type="ECO:0000256" key="3">
    <source>
        <dbReference type="ARBA" id="ARBA00022525"/>
    </source>
</evidence>
<dbReference type="EMBL" id="RCHS01002947">
    <property type="protein sequence ID" value="RMX44827.1"/>
    <property type="molecule type" value="Genomic_DNA"/>
</dbReference>
<accession>A0A3M6TTS6</accession>
<dbReference type="Pfam" id="PF00688">
    <property type="entry name" value="TGFb_propeptide"/>
    <property type="match status" value="1"/>
</dbReference>
<reference evidence="9 10" key="1">
    <citation type="journal article" date="2018" name="Sci. Rep.">
        <title>Comparative analysis of the Pocillopora damicornis genome highlights role of immune system in coral evolution.</title>
        <authorList>
            <person name="Cunning R."/>
            <person name="Bay R.A."/>
            <person name="Gillette P."/>
            <person name="Baker A.C."/>
            <person name="Traylor-Knowles N."/>
        </authorList>
    </citation>
    <scope>NUCLEOTIDE SEQUENCE [LARGE SCALE GENOMIC DNA]</scope>
    <source>
        <strain evidence="9">RSMAS</strain>
        <tissue evidence="9">Whole animal</tissue>
    </source>
</reference>
<dbReference type="GO" id="GO:0005125">
    <property type="term" value="F:cytokine activity"/>
    <property type="evidence" value="ECO:0007669"/>
    <property type="project" value="TreeGrafter"/>
</dbReference>
<dbReference type="Gene3D" id="2.10.90.10">
    <property type="entry name" value="Cystine-knot cytokines"/>
    <property type="match status" value="1"/>
</dbReference>
<feature type="region of interest" description="Disordered" evidence="7">
    <location>
        <begin position="56"/>
        <end position="98"/>
    </location>
</feature>
<dbReference type="SMART" id="SM00204">
    <property type="entry name" value="TGFB"/>
    <property type="match status" value="1"/>
</dbReference>
<dbReference type="SUPFAM" id="SSF57501">
    <property type="entry name" value="Cystine-knot cytokines"/>
    <property type="match status" value="1"/>
</dbReference>
<comment type="similarity">
    <text evidence="2 6">Belongs to the TGF-beta family.</text>
</comment>
<feature type="domain" description="TGF-beta family profile" evidence="8">
    <location>
        <begin position="340"/>
        <end position="456"/>
    </location>
</feature>
<gene>
    <name evidence="9" type="ORF">pdam_00009294</name>
</gene>
<dbReference type="OrthoDB" id="5948587at2759"/>
<dbReference type="InterPro" id="IPR015615">
    <property type="entry name" value="TGF-beta-rel"/>
</dbReference>
<dbReference type="PROSITE" id="PS00250">
    <property type="entry name" value="TGF_BETA_1"/>
    <property type="match status" value="1"/>
</dbReference>
<dbReference type="Gene3D" id="2.60.120.970">
    <property type="match status" value="1"/>
</dbReference>
<feature type="compositionally biased region" description="Polar residues" evidence="7">
    <location>
        <begin position="60"/>
        <end position="98"/>
    </location>
</feature>
<sequence>MSCANRFCVNFPTHRHQTRALVNARAKMAGFSCSAILALYLTAITFPEGDALSVNRDKATTSPSSNTSLAHVKTPTSIPTSNGYVQDQKPTASGNNDLYTEDSDMYKLRIEIIKAKILKKLQMDKQPVVHIEKTKDKMIADLLLSLNLIDMNDDDSETEEYEDRKYDKTSKLIVFGEKAKLSPSKSKRKFSEKLIFQFRIEPKSLSSLVPSAFLWVHKRKSRQHELRKKTLHIYAHDKESPRGTSKVPIRRTTKTKLKSKRTGSGWEMIDVKEIVRHWFNKTANQYDAGNGTGNGTDNGVQALEISCLDCDSNVSQLINSRGRLRPFLVIDLEKPRTLKRKKREDNGCPAGQAVSCCRRTFYVDFVKIGWDWVIHPQGFYANFCEGSCDSLHTRVTSERAIILQEAAKKNLGPPAYTGSCCSPTKMLPFSMLYWDDEYNIAKKDLQDLKVKECGCS</sequence>
<dbReference type="GO" id="GO:0005615">
    <property type="term" value="C:extracellular space"/>
    <property type="evidence" value="ECO:0007669"/>
    <property type="project" value="TreeGrafter"/>
</dbReference>
<evidence type="ECO:0000256" key="7">
    <source>
        <dbReference type="SAM" id="MobiDB-lite"/>
    </source>
</evidence>
<evidence type="ECO:0000313" key="10">
    <source>
        <dbReference type="Proteomes" id="UP000275408"/>
    </source>
</evidence>
<keyword evidence="3" id="KW-0964">Secreted</keyword>
<dbReference type="PROSITE" id="PS51362">
    <property type="entry name" value="TGF_BETA_2"/>
    <property type="match status" value="1"/>
</dbReference>
<evidence type="ECO:0000256" key="2">
    <source>
        <dbReference type="ARBA" id="ARBA00006656"/>
    </source>
</evidence>
<name>A0A3M6TTS6_POCDA</name>
<evidence type="ECO:0000313" key="9">
    <source>
        <dbReference type="EMBL" id="RMX44827.1"/>
    </source>
</evidence>
<dbReference type="PANTHER" id="PTHR11848">
    <property type="entry name" value="TGF-BETA FAMILY"/>
    <property type="match status" value="1"/>
</dbReference>
<evidence type="ECO:0000259" key="8">
    <source>
        <dbReference type="PROSITE" id="PS51362"/>
    </source>
</evidence>
<evidence type="ECO:0000256" key="6">
    <source>
        <dbReference type="RuleBase" id="RU000354"/>
    </source>
</evidence>
<dbReference type="PANTHER" id="PTHR11848:SF262">
    <property type="entry name" value="LD29161P"/>
    <property type="match status" value="1"/>
</dbReference>
<dbReference type="InterPro" id="IPR001111">
    <property type="entry name" value="TGF-b_propeptide"/>
</dbReference>
<keyword evidence="10" id="KW-1185">Reference proteome</keyword>
<dbReference type="AlphaFoldDB" id="A0A3M6TTS6"/>
<dbReference type="InterPro" id="IPR001839">
    <property type="entry name" value="TGF-b_C"/>
</dbReference>
<dbReference type="CDD" id="cd13752">
    <property type="entry name" value="TGF_beta_INHB"/>
    <property type="match status" value="1"/>
</dbReference>
<keyword evidence="4 6" id="KW-0339">Growth factor</keyword>
<dbReference type="InterPro" id="IPR029034">
    <property type="entry name" value="Cystine-knot_cytokine"/>
</dbReference>
<protein>
    <recommendedName>
        <fullName evidence="8">TGF-beta family profile domain-containing protein</fullName>
    </recommendedName>
</protein>
<dbReference type="Proteomes" id="UP000275408">
    <property type="component" value="Unassembled WGS sequence"/>
</dbReference>
<evidence type="ECO:0000256" key="5">
    <source>
        <dbReference type="ARBA" id="ARBA00023157"/>
    </source>
</evidence>
<dbReference type="InterPro" id="IPR017948">
    <property type="entry name" value="TGFb_CS"/>
</dbReference>
<dbReference type="GO" id="GO:0008083">
    <property type="term" value="F:growth factor activity"/>
    <property type="evidence" value="ECO:0007669"/>
    <property type="project" value="UniProtKB-KW"/>
</dbReference>
<keyword evidence="5" id="KW-1015">Disulfide bond</keyword>